<name>A0ABQ4HXT0_9ACTN</name>
<gene>
    <name evidence="1" type="ORF">Van01_36550</name>
</gene>
<evidence type="ECO:0000313" key="1">
    <source>
        <dbReference type="EMBL" id="GIJ10441.1"/>
    </source>
</evidence>
<evidence type="ECO:0008006" key="3">
    <source>
        <dbReference type="Google" id="ProtNLM"/>
    </source>
</evidence>
<protein>
    <recommendedName>
        <fullName evidence="3">DUF1837 domain-containing protein</fullName>
    </recommendedName>
</protein>
<sequence length="250" mass="26585">MPASDLTKAAHLLADYAMEIRCGAAPALQLWRQRVAGGPAHTGRDRERVEAFVRIGFGLPAEPGDDGHLQGHISELLWGKVVNERLTCLDGRALVHATDVKADVAEPGGDGVVVYEIAGGVLVFRAWEIKKHEQNGALSGTIGRASEQLRTRGTTYLAKLTAPGTLHPGPLGALFAEMVDLWLDESPRAGVGVSVATSAHHAPTSSSPFKSLASKFPNYSAPGQREGIVIAVPNFTAFANEVRDIVWKGL</sequence>
<evidence type="ECO:0000313" key="2">
    <source>
        <dbReference type="Proteomes" id="UP000647017"/>
    </source>
</evidence>
<comment type="caution">
    <text evidence="1">The sequence shown here is derived from an EMBL/GenBank/DDBJ whole genome shotgun (WGS) entry which is preliminary data.</text>
</comment>
<dbReference type="RefSeq" id="WP_204008653.1">
    <property type="nucleotide sequence ID" value="NZ_BOOZ01000021.1"/>
</dbReference>
<keyword evidence="2" id="KW-1185">Reference proteome</keyword>
<organism evidence="1 2">
    <name type="scientific">Micromonospora andamanensis</name>
    <dbReference type="NCBI Taxonomy" id="1287068"/>
    <lineage>
        <taxon>Bacteria</taxon>
        <taxon>Bacillati</taxon>
        <taxon>Actinomycetota</taxon>
        <taxon>Actinomycetes</taxon>
        <taxon>Micromonosporales</taxon>
        <taxon>Micromonosporaceae</taxon>
        <taxon>Micromonospora</taxon>
    </lineage>
</organism>
<proteinExistence type="predicted"/>
<dbReference type="Proteomes" id="UP000647017">
    <property type="component" value="Unassembled WGS sequence"/>
</dbReference>
<reference evidence="1 2" key="1">
    <citation type="submission" date="2021-01" db="EMBL/GenBank/DDBJ databases">
        <title>Whole genome shotgun sequence of Verrucosispora andamanensis NBRC 109075.</title>
        <authorList>
            <person name="Komaki H."/>
            <person name="Tamura T."/>
        </authorList>
    </citation>
    <scope>NUCLEOTIDE SEQUENCE [LARGE SCALE GENOMIC DNA]</scope>
    <source>
        <strain evidence="1 2">NBRC 109075</strain>
    </source>
</reference>
<dbReference type="EMBL" id="BOOZ01000021">
    <property type="protein sequence ID" value="GIJ10441.1"/>
    <property type="molecule type" value="Genomic_DNA"/>
</dbReference>
<accession>A0ABQ4HXT0</accession>